<dbReference type="Pfam" id="PF04825">
    <property type="entry name" value="Rad21_Rec8_N"/>
    <property type="match status" value="1"/>
</dbReference>
<dbReference type="InterPro" id="IPR006909">
    <property type="entry name" value="Rad21/Rec8_C_eu"/>
</dbReference>
<name>A0A9R1WGB8_LACSA</name>
<organism evidence="10 11">
    <name type="scientific">Lactuca sativa</name>
    <name type="common">Garden lettuce</name>
    <dbReference type="NCBI Taxonomy" id="4236"/>
    <lineage>
        <taxon>Eukaryota</taxon>
        <taxon>Viridiplantae</taxon>
        <taxon>Streptophyta</taxon>
        <taxon>Embryophyta</taxon>
        <taxon>Tracheophyta</taxon>
        <taxon>Spermatophyta</taxon>
        <taxon>Magnoliopsida</taxon>
        <taxon>eudicotyledons</taxon>
        <taxon>Gunneridae</taxon>
        <taxon>Pentapetalae</taxon>
        <taxon>asterids</taxon>
        <taxon>campanulids</taxon>
        <taxon>Asterales</taxon>
        <taxon>Asteraceae</taxon>
        <taxon>Cichorioideae</taxon>
        <taxon>Cichorieae</taxon>
        <taxon>Lactucinae</taxon>
        <taxon>Lactuca</taxon>
    </lineage>
</organism>
<evidence type="ECO:0000313" key="11">
    <source>
        <dbReference type="Proteomes" id="UP000235145"/>
    </source>
</evidence>
<dbReference type="GO" id="GO:0007059">
    <property type="term" value="P:chromosome segregation"/>
    <property type="evidence" value="ECO:0007669"/>
    <property type="project" value="UniProtKB-KW"/>
</dbReference>
<dbReference type="CDD" id="cd21793">
    <property type="entry name" value="Rad21_Rec8_M_AtSYN1-like"/>
    <property type="match status" value="1"/>
</dbReference>
<feature type="compositionally biased region" description="Basic and acidic residues" evidence="7">
    <location>
        <begin position="550"/>
        <end position="559"/>
    </location>
</feature>
<protein>
    <recommendedName>
        <fullName evidence="12">Rad21/Rec8-like protein N-terminal domain-containing protein</fullName>
    </recommendedName>
</protein>
<dbReference type="Pfam" id="PF04824">
    <property type="entry name" value="Rad21_Rec8"/>
    <property type="match status" value="1"/>
</dbReference>
<feature type="domain" description="Rad21/Rec8-like protein N-terminal" evidence="9">
    <location>
        <begin position="1"/>
        <end position="101"/>
    </location>
</feature>
<dbReference type="GO" id="GO:0003682">
    <property type="term" value="F:chromatin binding"/>
    <property type="evidence" value="ECO:0000318"/>
    <property type="project" value="GO_Central"/>
</dbReference>
<evidence type="ECO:0000256" key="1">
    <source>
        <dbReference type="ARBA" id="ARBA00004123"/>
    </source>
</evidence>
<dbReference type="GO" id="GO:0008278">
    <property type="term" value="C:cohesin complex"/>
    <property type="evidence" value="ECO:0000318"/>
    <property type="project" value="GO_Central"/>
</dbReference>
<evidence type="ECO:0000256" key="2">
    <source>
        <dbReference type="ARBA" id="ARBA00009870"/>
    </source>
</evidence>
<accession>A0A9R1WGB8</accession>
<dbReference type="Gene3D" id="1.10.10.580">
    <property type="entry name" value="Structural maintenance of chromosome 1. Chain E"/>
    <property type="match status" value="1"/>
</dbReference>
<evidence type="ECO:0000256" key="7">
    <source>
        <dbReference type="SAM" id="MobiDB-lite"/>
    </source>
</evidence>
<keyword evidence="4" id="KW-0159">Chromosome partition</keyword>
<keyword evidence="3" id="KW-0498">Mitosis</keyword>
<comment type="caution">
    <text evidence="10">The sequence shown here is derived from an EMBL/GenBank/DDBJ whole genome shotgun (WGS) entry which is preliminary data.</text>
</comment>
<keyword evidence="3" id="KW-0132">Cell division</keyword>
<comment type="subunit">
    <text evidence="6">Component of the cohesin complex.</text>
</comment>
<feature type="compositionally biased region" description="Polar residues" evidence="7">
    <location>
        <begin position="345"/>
        <end position="362"/>
    </location>
</feature>
<dbReference type="PANTHER" id="PTHR12585">
    <property type="entry name" value="SCC1 / RAD21 FAMILY MEMBER"/>
    <property type="match status" value="1"/>
</dbReference>
<evidence type="ECO:0000256" key="3">
    <source>
        <dbReference type="ARBA" id="ARBA00022776"/>
    </source>
</evidence>
<keyword evidence="3" id="KW-0131">Cell cycle</keyword>
<feature type="compositionally biased region" description="Basic and acidic residues" evidence="7">
    <location>
        <begin position="1099"/>
        <end position="1109"/>
    </location>
</feature>
<dbReference type="FunFam" id="1.10.10.580:FF:000002">
    <property type="entry name" value="Sister chromatid cohesion 1 protein 4"/>
    <property type="match status" value="1"/>
</dbReference>
<dbReference type="EMBL" id="NBSK02000002">
    <property type="protein sequence ID" value="KAJ0222090.1"/>
    <property type="molecule type" value="Genomic_DNA"/>
</dbReference>
<evidence type="ECO:0000256" key="4">
    <source>
        <dbReference type="ARBA" id="ARBA00022829"/>
    </source>
</evidence>
<reference evidence="10 11" key="1">
    <citation type="journal article" date="2017" name="Nat. Commun.">
        <title>Genome assembly with in vitro proximity ligation data and whole-genome triplication in lettuce.</title>
        <authorList>
            <person name="Reyes-Chin-Wo S."/>
            <person name="Wang Z."/>
            <person name="Yang X."/>
            <person name="Kozik A."/>
            <person name="Arikit S."/>
            <person name="Song C."/>
            <person name="Xia L."/>
            <person name="Froenicke L."/>
            <person name="Lavelle D.O."/>
            <person name="Truco M.J."/>
            <person name="Xia R."/>
            <person name="Zhu S."/>
            <person name="Xu C."/>
            <person name="Xu H."/>
            <person name="Xu X."/>
            <person name="Cox K."/>
            <person name="Korf I."/>
            <person name="Meyers B.C."/>
            <person name="Michelmore R.W."/>
        </authorList>
    </citation>
    <scope>NUCLEOTIDE SEQUENCE [LARGE SCALE GENOMIC DNA]</scope>
    <source>
        <strain evidence="11">cv. Salinas</strain>
        <tissue evidence="10">Seedlings</tissue>
    </source>
</reference>
<evidence type="ECO:0000313" key="10">
    <source>
        <dbReference type="EMBL" id="KAJ0222090.1"/>
    </source>
</evidence>
<evidence type="ECO:0000256" key="6">
    <source>
        <dbReference type="ARBA" id="ARBA00064543"/>
    </source>
</evidence>
<feature type="compositionally biased region" description="Polar residues" evidence="7">
    <location>
        <begin position="528"/>
        <end position="549"/>
    </location>
</feature>
<dbReference type="OrthoDB" id="10071381at2759"/>
<dbReference type="GO" id="GO:0005634">
    <property type="term" value="C:nucleus"/>
    <property type="evidence" value="ECO:0007669"/>
    <property type="project" value="UniProtKB-SubCell"/>
</dbReference>
<dbReference type="Proteomes" id="UP000235145">
    <property type="component" value="Unassembled WGS sequence"/>
</dbReference>
<feature type="region of interest" description="Disordered" evidence="7">
    <location>
        <begin position="315"/>
        <end position="362"/>
    </location>
</feature>
<feature type="region of interest" description="Disordered" evidence="7">
    <location>
        <begin position="922"/>
        <end position="1109"/>
    </location>
</feature>
<keyword evidence="5" id="KW-0539">Nucleus</keyword>
<dbReference type="InterPro" id="IPR023093">
    <property type="entry name" value="ScpA-like_C"/>
</dbReference>
<sequence>MFYSQFILAKKGPLGTIWIAAHLERKLRKNQVADTDIGFSVDSILFPEMPIALRLSSHLLLGVVRIYSRKVNYLFDDCSEALLKVKQAFRSTAVDLPPEESTAPYHSITLPETFDLDDFELPDSEIYQGNYVDHHISSKEQITLQDTMDGVVYSTSNFGLDERFGDGDAYGLDLDEELLVEKAASAEDATGTSNSDVDPQASAQVDALFKYDHNQDTPTIPEDMPAGDIMNQHIDEYDGDNDPVEYAHAPCTPGLWEEPNLSNIQETSAYDDHQEPENHPITVFAVKENLENDSSEQHHAQFEPLEKSPPHIATTEQMSLEQSPPHNVTSTEQMSLEKSPPHVVTTEQMSLEQSPPHNVTSAEQMSLEKSLPHIVTTEQMSMYDPGSTPFTESHMADQVRSMSPIAEVSETVVSVVDDSVKLVNLLNKSATHQEPEVQTVDDNCENYVEEHQGMSNNVVNHENAFHPTMELELNTEPSDEQHTLVTPQDQAFMQPKDSTIPVQSTHDSMPSFDFMGLRPCVTLSNHENAFQPTSSLPPSEFTSLPLPSTSRREEHEQEHPSAPILVQGEVVLVPHANATEPLERNLQETYHAEVGPSNTVVQVASSILPNRQVDNVIERDVQVYNTNSYTSNFPPPEKVLSFSQGHDIIEVPERENTTPIHQSTFTSSISISNRQLDSVNEREVYVNNSNSYTANFPAPEKLLSFSQHVPNNMNMNMNMLPETTPIIAPPGYGGDTGTNNRYSGRKRSITESSMSAQSLNFNLNESSSFYTTNTTKESFRDDDLLSSILVGRNTSILKMKPTPTPPTEAPSTKRRRQSAPKTAGATTKTGVSKRKVLMDDNMVLHGDTIRQQLTNTEDIRRLRKKAPCTHAEISMIEKQFWEDELFGRSIITGMSIKLTSLQRQLYDISKIVVSQYDNASLEGVTDQKSISQNDEKDIQPEMATENTGVSVEPDVPKENKDHDDSFDPVPMIIDVSEEAQPVDVPKEDRDEDNFDPVVMKDKDVSESQPIDVPKENRDGDNFDSESQPIDVPKENRDEDNFDSESQPIDVPKENRDEDNFDSESQPIDVPKENRDEDNFDSAVMKGKDVCESQPIGVPKENREEDNFDPVVREDKDVSEAQPFDNNTHDIDNNTRNLDYYENQEQMHTTGDFTELFGPEHDILDHATAMEIDGNSFQDADVGVSVMHTEVESESLTHADVVPSDTNDTSAAAAPFEVEKSSQMVAPLLMGPPPGFGTYERIDVQSAAEVDININHSIESNVASERKVDDESVREERQEAVLDASTAFSSETDGLNPHIDTEIRNNEEENNSVSNGDVFGEAVAAYDAVDNQVLEDILLDEREKAGHDVTTTSLNLEDIPTDNRVDADDDHMYSGVANDTDFLNFDDVDDDEAGEAADDYMPDGEETKMLDNTGWSSRTRAVAKYLQIMFDKEGERGRNLLGVNNLLAGKTRREASRMFFETLVLKTKDYIHVEQTDPFENINVFPRSKLLKSEF</sequence>
<dbReference type="SUPFAM" id="SSF46785">
    <property type="entry name" value="Winged helix' DNA-binding domain"/>
    <property type="match status" value="1"/>
</dbReference>
<evidence type="ECO:0000259" key="9">
    <source>
        <dbReference type="Pfam" id="PF04825"/>
    </source>
</evidence>
<feature type="compositionally biased region" description="Basic and acidic residues" evidence="7">
    <location>
        <begin position="954"/>
        <end position="965"/>
    </location>
</feature>
<evidence type="ECO:0000256" key="5">
    <source>
        <dbReference type="ARBA" id="ARBA00023242"/>
    </source>
</evidence>
<proteinExistence type="inferred from homology"/>
<dbReference type="InterPro" id="IPR039781">
    <property type="entry name" value="Rad21/Rec8-like"/>
</dbReference>
<keyword evidence="11" id="KW-1185">Reference proteome</keyword>
<comment type="similarity">
    <text evidence="2">Belongs to the rad21 family.</text>
</comment>
<comment type="subcellular location">
    <subcellularLocation>
        <location evidence="1">Nucleus</location>
    </subcellularLocation>
</comment>
<feature type="compositionally biased region" description="Polar residues" evidence="7">
    <location>
        <begin position="315"/>
        <end position="336"/>
    </location>
</feature>
<gene>
    <name evidence="10" type="ORF">LSAT_V11C200089890</name>
</gene>
<evidence type="ECO:0008006" key="12">
    <source>
        <dbReference type="Google" id="ProtNLM"/>
    </source>
</evidence>
<dbReference type="InterPro" id="IPR006910">
    <property type="entry name" value="Rad21_Rec8_N"/>
</dbReference>
<feature type="region of interest" description="Disordered" evidence="7">
    <location>
        <begin position="528"/>
        <end position="564"/>
    </location>
</feature>
<dbReference type="GO" id="GO:1990414">
    <property type="term" value="P:replication-born double-strand break repair via sister chromatid exchange"/>
    <property type="evidence" value="ECO:0000318"/>
    <property type="project" value="GO_Central"/>
</dbReference>
<evidence type="ECO:0000259" key="8">
    <source>
        <dbReference type="Pfam" id="PF04824"/>
    </source>
</evidence>
<feature type="region of interest" description="Disordered" evidence="7">
    <location>
        <begin position="797"/>
        <end position="830"/>
    </location>
</feature>
<dbReference type="InterPro" id="IPR036390">
    <property type="entry name" value="WH_DNA-bd_sf"/>
</dbReference>
<dbReference type="GO" id="GO:0007062">
    <property type="term" value="P:sister chromatid cohesion"/>
    <property type="evidence" value="ECO:0000318"/>
    <property type="project" value="GO_Central"/>
</dbReference>
<feature type="domain" description="Rad21/Rec8-like protein C-terminal eukaryotic" evidence="8">
    <location>
        <begin position="1442"/>
        <end position="1488"/>
    </location>
</feature>
<feature type="compositionally biased region" description="Low complexity" evidence="7">
    <location>
        <begin position="821"/>
        <end position="830"/>
    </location>
</feature>
<dbReference type="PANTHER" id="PTHR12585:SF69">
    <property type="entry name" value="FI11703P"/>
    <property type="match status" value="1"/>
</dbReference>